<keyword evidence="4" id="KW-1185">Reference proteome</keyword>
<dbReference type="OrthoDB" id="9806090at2"/>
<proteinExistence type="predicted"/>
<sequence>MVKSLKKILLLVLFTFAVKASTYAQSTQGKDSTEVKKDTLELKYNFNHTQSGSLFLDDLAEKEVIFDKELNRYVIVEKIGDYYTKIPIFLTQKEYQQYRLKRDMLQYFKDKVSATNGKKKGSLDAQKDLLPSYYINSKFFETIFGGNTVKFTPTGSLNLKLGFIYQNTENPQISEENRSSFTFDFDQQINVSIRAQVGERLTFTANYDTQSTFDFQNLVRVEFIPPSLSDVNYSEDAILQGIEAGNVEMPIKNSLINGAQSLFGVKTKLKFGNTNITAVFSQQNSESKTIVAQAGASIQPFELRTTDYDTDRHFFLSQFFIDNYSNSLKNYPLISSQVNITRIEVWVTNRNASTEGFRSIVALADIGESNNVNSTYKNLVDDKGTVINTNPVSISTNGQVLNLPQNNANNIYDPSILFGIRDVSAVDNTLTGSFQMEQGTDFSILENARRLSTNEFTLNSQLGYISLNRRLNDGEVLAVAYEYTVAGSVTGSTKKSFKVGEFSNDGIQAPQNLAVKLLRSEILTTKRDAANGGEESFPTWRLMMKNIYALGAYPLTQDGFRFEIQYRDDATGIPSNVLQNAQTTDIANTPLIQVLSLDQLDQSQFRTADGFFDYVEGITVNSQNGYVIFPNPEPFGNDLADKLTNTADETYLFKELYLNTKIHIQNNFQNKDKYFLKGYFKSENSGGISINAFNVPRGSVKVTAGGKQLVEGIDFVVDYQLGRVQIIDPGLQASGTPINVSTENNAVFNQQRKTFMGVDIEHTFSDDFVVGATILNINERPLTPKVNFGAEPIDNTMLGFNIDYSSEVPYFTKMVNKLPFVDTDVPSNFSVRADMAYLLPGTPSGIDVAGAATSYIDDFEASQIPISLLSPLDWYEASTPRNDANDTFNGKSSDLSYNYKRGKLAWYSIDQIFYGIGQTPASIDADELSRAETRQINYRELFPNVQLDITQNSLVRTLDLAYFPQERGSYNFNTLENDVNTDGTFKRPNENWGGVMRPLNTNNFDQANVEFIQFWIMDPYQNYSITTAEGLPENINPTNLNNQVGDLYINLGNISEDIVKDNRKMFENGLPEDGFKVNGSNVNSTIWGDVPRNPSIIYAFNEEDAPRTNQDLGFDGLNDFEEQQHLQKLSDSLNLNINFNRLNPNDIASDNFKFFRGADLDAIDASVLKRYKDYNNTQGNSPTLNQSPETYPISSTTYPDVEDINRDQTMNTVESYYEYKISMNQANLVKGRNYIVDEKTTSVTLENGNTQQTKWYQFRVPIRNGTSVGGISDFNSIRFVRMFLTNFKIPIVVRFGELDLVRGDWRRYARTIDPTINPDRELTQSELEGFEVGVVSIEQNNGSYVQPPGIERERLQGSTTVQLQNEQSVTLKVTNLEPNTTRAIYKNMSVDLRRFKNLKMFMHLQGDPGFNGVIRLGTDLNDNYYEIEVPLTVSSGGNGQFDIWPEANNLDALIETFGRVKLERDGIGAAINVLYTSTSQTEGLPYKISVKGNPTLAQLRTIMLGLKNNGVVAKSGEVWFNELRSSGFDNKAGWAAVMSADANFADVANVSLSGSVRTIGFGNVQDRVNQRSLDETKEYDVATTINLGKVLTPQKWGIQLPMSYSIGEKFIDPKFDPQYQDVQYTDAKVFLENLPAGTAKEKALENINNSQDYTKRTSISFINVKKNRNPNSTKKSKFYDVENLAVSYSHNTEFHRDYNIEKYISENVSAVAGYNFNFNSKSIELFKNSESFKSNYWKFIKDLNFNPVPQTLAVNSRINRSYNEQQSRNLVEGLSAQPELKQRRFLFDWDYAIGFDLTKSLQLNFNATNSYMYDAFGNGEDLQIFDDFFNTGRPNHYHQKLNTTYNLPLEKFPFLSFMKADYAYTADFDWQVSSQDETVVEQIGNVIQNANTHNINTTFTFDKLYKKVGFEKLLLTKVQRKNAKDKNTARIKPDKKLPVGKKILKTTWDIVTSVKQGKISYAENNGQYLQGYKEDIGFFGGAPTSFAFGSQVDIRNKALENGWLVTRADGGEYFNKTFSRTHYNKLDYTLTLKPIEDLNIDVIGNKINTSDISQQIDLIEGKNVFEETPAFETGNFSTSHSMLSTVFTNGDALFQKMKDYRSIISDRLAAETGAPIAGFGANSQQVLLPSFMAAYSGKSPTKINTSLFRNIPIPNWTLRYNGLMKFDWFKKNFATFVVSHGYRSSYTISSFTNNLQYTDATAYTETNTAGNYESQRLVAAATLVDEFSPLIKLDMKMKNSFSLRGEIKKDRTLTMNFNNSTLTDIAGTEYIFGFGYVLKDVKMNTRFTGKKTTLKGDINFRADVSLRDNLTQIRYVDEDNDQISGGQKLFSIKFTADYRLNSNLTASFYYNHQTSKYAISTTFPRQAINGGFNIVYNLGGN</sequence>
<name>A0A2S7KZQ9_9FLAO</name>
<dbReference type="NCBIfam" id="TIGR04189">
    <property type="entry name" value="surface_SprA"/>
    <property type="match status" value="1"/>
</dbReference>
<gene>
    <name evidence="3" type="ORF">BST83_14130</name>
</gene>
<organism evidence="3 4">
    <name type="scientific">Polaribacter filamentus</name>
    <dbReference type="NCBI Taxonomy" id="53483"/>
    <lineage>
        <taxon>Bacteria</taxon>
        <taxon>Pseudomonadati</taxon>
        <taxon>Bacteroidota</taxon>
        <taxon>Flavobacteriia</taxon>
        <taxon>Flavobacteriales</taxon>
        <taxon>Flavobacteriaceae</taxon>
    </lineage>
</organism>
<reference evidence="3 4" key="1">
    <citation type="submission" date="2016-11" db="EMBL/GenBank/DDBJ databases">
        <title>Trade-off between light-utilization and light-protection in marine flavobacteria.</title>
        <authorList>
            <person name="Kumagai Y."/>
        </authorList>
    </citation>
    <scope>NUCLEOTIDE SEQUENCE [LARGE SCALE GENOMIC DNA]</scope>
    <source>
        <strain evidence="3 4">ATCC 700397</strain>
    </source>
</reference>
<dbReference type="InterPro" id="IPR026377">
    <property type="entry name" value="Cell_surface_SprA"/>
</dbReference>
<evidence type="ECO:0000313" key="3">
    <source>
        <dbReference type="EMBL" id="PQB08152.1"/>
    </source>
</evidence>
<dbReference type="InterPro" id="IPR025684">
    <property type="entry name" value="SprA_N_dom"/>
</dbReference>
<evidence type="ECO:0000313" key="4">
    <source>
        <dbReference type="Proteomes" id="UP000239522"/>
    </source>
</evidence>
<feature type="domain" description="Gliding motility protein SprA N-terminal" evidence="2">
    <location>
        <begin position="62"/>
        <end position="464"/>
    </location>
</feature>
<keyword evidence="1" id="KW-0732">Signal</keyword>
<dbReference type="Pfam" id="PF14349">
    <property type="entry name" value="SprA_N"/>
    <property type="match status" value="2"/>
</dbReference>
<feature type="chain" id="PRO_5015509594" evidence="1">
    <location>
        <begin position="25"/>
        <end position="2381"/>
    </location>
</feature>
<dbReference type="EMBL" id="MQUA01000013">
    <property type="protein sequence ID" value="PQB08152.1"/>
    <property type="molecule type" value="Genomic_DNA"/>
</dbReference>
<dbReference type="Proteomes" id="UP000239522">
    <property type="component" value="Unassembled WGS sequence"/>
</dbReference>
<protein>
    <submittedName>
        <fullName evidence="3">Cell surface protein SprA</fullName>
    </submittedName>
</protein>
<accession>A0A2S7KZQ9</accession>
<comment type="caution">
    <text evidence="3">The sequence shown here is derived from an EMBL/GenBank/DDBJ whole genome shotgun (WGS) entry which is preliminary data.</text>
</comment>
<dbReference type="RefSeq" id="WP_104810356.1">
    <property type="nucleotide sequence ID" value="NZ_MQUA01000013.1"/>
</dbReference>
<evidence type="ECO:0000256" key="1">
    <source>
        <dbReference type="SAM" id="SignalP"/>
    </source>
</evidence>
<feature type="signal peptide" evidence="1">
    <location>
        <begin position="1"/>
        <end position="24"/>
    </location>
</feature>
<feature type="domain" description="Gliding motility protein SprA N-terminal" evidence="2">
    <location>
        <begin position="1144"/>
        <end position="1626"/>
    </location>
</feature>
<evidence type="ECO:0000259" key="2">
    <source>
        <dbReference type="Pfam" id="PF14349"/>
    </source>
</evidence>